<comment type="caution">
    <text evidence="2">The sequence shown here is derived from an EMBL/GenBank/DDBJ whole genome shotgun (WGS) entry which is preliminary data.</text>
</comment>
<dbReference type="Proteomes" id="UP000190696">
    <property type="component" value="Unassembled WGS sequence"/>
</dbReference>
<name>A0A1S9T0I2_BACMY</name>
<evidence type="ECO:0000313" key="3">
    <source>
        <dbReference type="Proteomes" id="UP000190696"/>
    </source>
</evidence>
<feature type="chain" id="PRO_5012255961" description="Carboxypeptidase regulatory-like domain-containing protein" evidence="1">
    <location>
        <begin position="29"/>
        <end position="136"/>
    </location>
</feature>
<feature type="signal peptide" evidence="1">
    <location>
        <begin position="1"/>
        <end position="28"/>
    </location>
</feature>
<evidence type="ECO:0008006" key="4">
    <source>
        <dbReference type="Google" id="ProtNLM"/>
    </source>
</evidence>
<accession>A0A1S9T0I2</accession>
<sequence length="136" mass="15305">MKMLKRNIFVLFAFIIGFTTIGASSASAYTSQKVPVRPERYGEWDGVTISKHVGGDIAVRVWQQGIHSGQQAETQWVLTSWETGKIYTQYLKYDYDGAFTFKNVPYGSYSLTWTSLTGAKTEGWFYVAMPGGSVYK</sequence>
<evidence type="ECO:0000313" key="2">
    <source>
        <dbReference type="EMBL" id="OOR03487.1"/>
    </source>
</evidence>
<reference evidence="2 3" key="1">
    <citation type="submission" date="2017-01" db="EMBL/GenBank/DDBJ databases">
        <title>Bacillus cereus isolates.</title>
        <authorList>
            <person name="Beno S.M."/>
        </authorList>
    </citation>
    <scope>NUCLEOTIDE SEQUENCE [LARGE SCALE GENOMIC DNA]</scope>
    <source>
        <strain evidence="2 3">FSL W7-1108</strain>
    </source>
</reference>
<organism evidence="2 3">
    <name type="scientific">Bacillus mycoides</name>
    <dbReference type="NCBI Taxonomy" id="1405"/>
    <lineage>
        <taxon>Bacteria</taxon>
        <taxon>Bacillati</taxon>
        <taxon>Bacillota</taxon>
        <taxon>Bacilli</taxon>
        <taxon>Bacillales</taxon>
        <taxon>Bacillaceae</taxon>
        <taxon>Bacillus</taxon>
        <taxon>Bacillus cereus group</taxon>
    </lineage>
</organism>
<proteinExistence type="predicted"/>
<dbReference type="AlphaFoldDB" id="A0A1S9T0I2"/>
<keyword evidence="1" id="KW-0732">Signal</keyword>
<protein>
    <recommendedName>
        <fullName evidence="4">Carboxypeptidase regulatory-like domain-containing protein</fullName>
    </recommendedName>
</protein>
<dbReference type="EMBL" id="MUAI01000042">
    <property type="protein sequence ID" value="OOR03487.1"/>
    <property type="molecule type" value="Genomic_DNA"/>
</dbReference>
<gene>
    <name evidence="2" type="ORF">BW900_26820</name>
</gene>
<evidence type="ECO:0000256" key="1">
    <source>
        <dbReference type="SAM" id="SignalP"/>
    </source>
</evidence>